<organism evidence="1 2">
    <name type="scientific">Campylobacter avium LMG 24591</name>
    <dbReference type="NCBI Taxonomy" id="522484"/>
    <lineage>
        <taxon>Bacteria</taxon>
        <taxon>Pseudomonadati</taxon>
        <taxon>Campylobacterota</taxon>
        <taxon>Epsilonproteobacteria</taxon>
        <taxon>Campylobacterales</taxon>
        <taxon>Campylobacteraceae</taxon>
        <taxon>Campylobacter</taxon>
    </lineage>
</organism>
<proteinExistence type="predicted"/>
<dbReference type="EMBL" id="CP022347">
    <property type="protein sequence ID" value="ASQ30260.1"/>
    <property type="molecule type" value="Genomic_DNA"/>
</dbReference>
<dbReference type="KEGG" id="cavi:CAV_0593"/>
<evidence type="ECO:0000313" key="1">
    <source>
        <dbReference type="EMBL" id="ASQ30260.1"/>
    </source>
</evidence>
<keyword evidence="2" id="KW-1185">Reference proteome</keyword>
<reference evidence="1 2" key="1">
    <citation type="submission" date="2017-07" db="EMBL/GenBank/DDBJ databases">
        <title>Analysis of two Campylobacter avium genomes and identification of a novel hippuricase gene.</title>
        <authorList>
            <person name="Miller W.G."/>
            <person name="Chapman M.H."/>
            <person name="Yee E."/>
            <person name="Revez J."/>
            <person name="Bono J.L."/>
            <person name="Rossi M."/>
        </authorList>
    </citation>
    <scope>NUCLEOTIDE SEQUENCE [LARGE SCALE GENOMIC DNA]</scope>
    <source>
        <strain evidence="1 2">LMG 24591</strain>
    </source>
</reference>
<gene>
    <name evidence="1" type="ORF">CAV_0593</name>
</gene>
<evidence type="ECO:0000313" key="2">
    <source>
        <dbReference type="Proteomes" id="UP000201169"/>
    </source>
</evidence>
<protein>
    <submittedName>
        <fullName evidence="1">Uncharacterized protein</fullName>
    </submittedName>
</protein>
<dbReference type="Proteomes" id="UP000201169">
    <property type="component" value="Chromosome"/>
</dbReference>
<name>A0A222MX61_9BACT</name>
<dbReference type="RefSeq" id="WP_094325029.1">
    <property type="nucleotide sequence ID" value="NZ_CP022347.1"/>
</dbReference>
<dbReference type="AlphaFoldDB" id="A0A222MX61"/>
<accession>A0A222MX61</accession>
<sequence>MSDKLKEEIIKEELKELIDEMLINFISVLHIDSSYALTYLENALANFKAFIRLKGSDESEILKELNIASDEKADEIVRKLLREDKR</sequence>